<dbReference type="AlphaFoldDB" id="A0AAP0GGE5"/>
<feature type="region of interest" description="Disordered" evidence="5">
    <location>
        <begin position="91"/>
        <end position="131"/>
    </location>
</feature>
<dbReference type="Pfam" id="PF08213">
    <property type="entry name" value="COX24_C"/>
    <property type="match status" value="1"/>
</dbReference>
<dbReference type="GO" id="GO:0005739">
    <property type="term" value="C:mitochondrion"/>
    <property type="evidence" value="ECO:0007669"/>
    <property type="project" value="UniProtKB-SubCell"/>
</dbReference>
<dbReference type="PANTHER" id="PTHR32035">
    <property type="entry name" value="AURORA KINASE A-INTERACTING PROTEIN"/>
    <property type="match status" value="1"/>
</dbReference>
<comment type="subcellular location">
    <subcellularLocation>
        <location evidence="1">Mitochondrion</location>
    </subcellularLocation>
</comment>
<proteinExistence type="inferred from homology"/>
<comment type="caution">
    <text evidence="7">The sequence shown here is derived from an EMBL/GenBank/DDBJ whole genome shotgun (WGS) entry which is preliminary data.</text>
</comment>
<reference evidence="7 8" key="1">
    <citation type="submission" date="2024-04" db="EMBL/GenBank/DDBJ databases">
        <title>The reference genome of an endangered Asteraceae, Deinandra increscens subsp. villosa, native to the Central Coast of California.</title>
        <authorList>
            <person name="Guilliams M."/>
            <person name="Hasenstab-Lehman K."/>
            <person name="Meyer R."/>
            <person name="Mcevoy S."/>
        </authorList>
    </citation>
    <scope>NUCLEOTIDE SEQUENCE [LARGE SCALE GENOMIC DNA]</scope>
    <source>
        <tissue evidence="7">Leaf</tissue>
    </source>
</reference>
<keyword evidence="8" id="KW-1185">Reference proteome</keyword>
<feature type="compositionally biased region" description="Basic residues" evidence="5">
    <location>
        <begin position="108"/>
        <end position="131"/>
    </location>
</feature>
<dbReference type="SMART" id="SM01155">
    <property type="entry name" value="DUF1713"/>
    <property type="match status" value="1"/>
</dbReference>
<evidence type="ECO:0000256" key="4">
    <source>
        <dbReference type="ARBA" id="ARBA00035682"/>
    </source>
</evidence>
<feature type="domain" description="Ribosomal protein mS38 C-terminal" evidence="6">
    <location>
        <begin position="103"/>
        <end position="130"/>
    </location>
</feature>
<comment type="similarity">
    <text evidence="3">Belongs to the mitochondrion-specific ribosomal protein mS38 family.</text>
</comment>
<accession>A0AAP0GGE5</accession>
<evidence type="ECO:0000256" key="3">
    <source>
        <dbReference type="ARBA" id="ARBA00035647"/>
    </source>
</evidence>
<dbReference type="Proteomes" id="UP001408789">
    <property type="component" value="Unassembled WGS sequence"/>
</dbReference>
<evidence type="ECO:0000256" key="5">
    <source>
        <dbReference type="SAM" id="MobiDB-lite"/>
    </source>
</evidence>
<evidence type="ECO:0000313" key="7">
    <source>
        <dbReference type="EMBL" id="KAK9047956.1"/>
    </source>
</evidence>
<organism evidence="7 8">
    <name type="scientific">Deinandra increscens subsp. villosa</name>
    <dbReference type="NCBI Taxonomy" id="3103831"/>
    <lineage>
        <taxon>Eukaryota</taxon>
        <taxon>Viridiplantae</taxon>
        <taxon>Streptophyta</taxon>
        <taxon>Embryophyta</taxon>
        <taxon>Tracheophyta</taxon>
        <taxon>Spermatophyta</taxon>
        <taxon>Magnoliopsida</taxon>
        <taxon>eudicotyledons</taxon>
        <taxon>Gunneridae</taxon>
        <taxon>Pentapetalae</taxon>
        <taxon>asterids</taxon>
        <taxon>campanulids</taxon>
        <taxon>Asterales</taxon>
        <taxon>Asteraceae</taxon>
        <taxon>Asteroideae</taxon>
        <taxon>Heliantheae alliance</taxon>
        <taxon>Madieae</taxon>
        <taxon>Madiinae</taxon>
        <taxon>Deinandra</taxon>
    </lineage>
</organism>
<protein>
    <recommendedName>
        <fullName evidence="4">Small ribosomal subunit protein mS38</fullName>
    </recommendedName>
</protein>
<evidence type="ECO:0000259" key="6">
    <source>
        <dbReference type="SMART" id="SM01155"/>
    </source>
</evidence>
<evidence type="ECO:0000256" key="2">
    <source>
        <dbReference type="ARBA" id="ARBA00023128"/>
    </source>
</evidence>
<keyword evidence="2" id="KW-0496">Mitochondrion</keyword>
<name>A0AAP0GGE5_9ASTR</name>
<dbReference type="InterPro" id="IPR013177">
    <property type="entry name" value="Ribosomal_mS38_C"/>
</dbReference>
<evidence type="ECO:0000313" key="8">
    <source>
        <dbReference type="Proteomes" id="UP001408789"/>
    </source>
</evidence>
<dbReference type="EMBL" id="JBCNJP010018700">
    <property type="protein sequence ID" value="KAK9047956.1"/>
    <property type="molecule type" value="Genomic_DNA"/>
</dbReference>
<evidence type="ECO:0000256" key="1">
    <source>
        <dbReference type="ARBA" id="ARBA00004173"/>
    </source>
</evidence>
<sequence length="131" mass="15110">MASFLQRIVRKQSRSTALISNLNKQLPSSPTILLDPKPLPAIPFFNNLPKTTDESNLHHHSSTFYPTFSFSAFLHPVSQIGYIQSVLPEEDDVNSGDDERGIWADSVKKKRKKKMNKHKLKKLRKRLRRKT</sequence>
<dbReference type="PANTHER" id="PTHR32035:SF3">
    <property type="entry name" value="SMALL RIBOSOMAL SUBUNIT PROTEIN MS38"/>
    <property type="match status" value="1"/>
</dbReference>
<gene>
    <name evidence="7" type="ORF">SSX86_033083</name>
</gene>